<keyword evidence="2" id="KW-1185">Reference proteome</keyword>
<accession>A0A6N6VXR8</accession>
<protein>
    <submittedName>
        <fullName evidence="1">DUF692 family protein</fullName>
    </submittedName>
</protein>
<dbReference type="OrthoDB" id="9763101at2"/>
<dbReference type="EMBL" id="WFLM01000001">
    <property type="protein sequence ID" value="KAB8040839.1"/>
    <property type="molecule type" value="Genomic_DNA"/>
</dbReference>
<dbReference type="RefSeq" id="WP_153418358.1">
    <property type="nucleotide sequence ID" value="NZ_WFLM01000001.1"/>
</dbReference>
<reference evidence="1 2" key="1">
    <citation type="submission" date="2019-10" db="EMBL/GenBank/DDBJ databases">
        <title>New species of Slilvanegrellaceae.</title>
        <authorList>
            <person name="Pitt A."/>
            <person name="Hahn M.W."/>
        </authorList>
    </citation>
    <scope>NUCLEOTIDE SEQUENCE [LARGE SCALE GENOMIC DNA]</scope>
    <source>
        <strain evidence="1 2">SP-Ram-0.45-NSY-1</strain>
    </source>
</reference>
<proteinExistence type="predicted"/>
<comment type="caution">
    <text evidence="1">The sequence shown here is derived from an EMBL/GenBank/DDBJ whole genome shotgun (WGS) entry which is preliminary data.</text>
</comment>
<dbReference type="AlphaFoldDB" id="A0A6N6VXR8"/>
<dbReference type="Gene3D" id="3.20.20.150">
    <property type="entry name" value="Divalent-metal-dependent TIM barrel enzymes"/>
    <property type="match status" value="1"/>
</dbReference>
<name>A0A6N6VXR8_9BACT</name>
<dbReference type="PANTHER" id="PTHR42194">
    <property type="entry name" value="UPF0276 PROTEIN HI_1600"/>
    <property type="match status" value="1"/>
</dbReference>
<dbReference type="Proteomes" id="UP000437748">
    <property type="component" value="Unassembled WGS sequence"/>
</dbReference>
<sequence>MKIGISLSPQHVPKEYYEKSLKHPEIDFVEIAIEGFIYRKDFKAKETLQKILDHKPATAHGYSLSLLDPSPWEDNKLELHEKFLNSNSFLAWADHYALTTLDGIAFSSLTPAPIGIEAENLLNKRLSIIESKITSCPFYFENPAAPFLMEHQNSAVNIFPKCFKGRKSKMLLDISNLVANEINFGISADMELEKLNGVSIGEIHLAGGEWHENFYRDTHSSPVNKRSWDLLKQYRSIFEENTLIVIEREQKIPPFEETLEETRRVRSIFGI</sequence>
<dbReference type="Pfam" id="PF05114">
    <property type="entry name" value="MbnB_TglH_ChrH"/>
    <property type="match status" value="1"/>
</dbReference>
<dbReference type="PANTHER" id="PTHR42194:SF1">
    <property type="entry name" value="UPF0276 PROTEIN HI_1600"/>
    <property type="match status" value="1"/>
</dbReference>
<dbReference type="InterPro" id="IPR007801">
    <property type="entry name" value="MbnB/TglH/ChrH"/>
</dbReference>
<gene>
    <name evidence="1" type="ORF">GCL60_02615</name>
</gene>
<evidence type="ECO:0000313" key="1">
    <source>
        <dbReference type="EMBL" id="KAB8040839.1"/>
    </source>
</evidence>
<organism evidence="1 2">
    <name type="scientific">Silvanigrella paludirubra</name>
    <dbReference type="NCBI Taxonomy" id="2499159"/>
    <lineage>
        <taxon>Bacteria</taxon>
        <taxon>Pseudomonadati</taxon>
        <taxon>Bdellovibrionota</taxon>
        <taxon>Oligoflexia</taxon>
        <taxon>Silvanigrellales</taxon>
        <taxon>Silvanigrellaceae</taxon>
        <taxon>Silvanigrella</taxon>
    </lineage>
</organism>
<evidence type="ECO:0000313" key="2">
    <source>
        <dbReference type="Proteomes" id="UP000437748"/>
    </source>
</evidence>